<dbReference type="EMBL" id="JARJCN010000038">
    <property type="protein sequence ID" value="KAJ7084365.1"/>
    <property type="molecule type" value="Genomic_DNA"/>
</dbReference>
<proteinExistence type="predicted"/>
<gene>
    <name evidence="2" type="ORF">B0H15DRAFT_784227</name>
</gene>
<protein>
    <submittedName>
        <fullName evidence="2">Uncharacterized protein</fullName>
    </submittedName>
</protein>
<evidence type="ECO:0000313" key="2">
    <source>
        <dbReference type="EMBL" id="KAJ7084365.1"/>
    </source>
</evidence>
<evidence type="ECO:0000313" key="3">
    <source>
        <dbReference type="Proteomes" id="UP001222325"/>
    </source>
</evidence>
<feature type="non-terminal residue" evidence="2">
    <location>
        <position position="1"/>
    </location>
</feature>
<dbReference type="AlphaFoldDB" id="A0AAD6XNX8"/>
<name>A0AAD6XNX8_9AGAR</name>
<comment type="caution">
    <text evidence="2">The sequence shown here is derived from an EMBL/GenBank/DDBJ whole genome shotgun (WGS) entry which is preliminary data.</text>
</comment>
<feature type="chain" id="PRO_5041945123" evidence="1">
    <location>
        <begin position="21"/>
        <end position="155"/>
    </location>
</feature>
<organism evidence="2 3">
    <name type="scientific">Mycena belliarum</name>
    <dbReference type="NCBI Taxonomy" id="1033014"/>
    <lineage>
        <taxon>Eukaryota</taxon>
        <taxon>Fungi</taxon>
        <taxon>Dikarya</taxon>
        <taxon>Basidiomycota</taxon>
        <taxon>Agaricomycotina</taxon>
        <taxon>Agaricomycetes</taxon>
        <taxon>Agaricomycetidae</taxon>
        <taxon>Agaricales</taxon>
        <taxon>Marasmiineae</taxon>
        <taxon>Mycenaceae</taxon>
        <taxon>Mycena</taxon>
    </lineage>
</organism>
<sequence>LASSQTGFMTWATLLVLRDAVFPPSLDPTNNTSVMDHCYPSLQRILDAIDSALVGHVRELHVLHDGAGDHPLVYLQHLKIEAPVKSPERTLRAGWTGVSMKVVTHSGTLPVGRGESDWAVAVDVELATASASQLGRRAQIFIGNPRDTHKKNLLH</sequence>
<evidence type="ECO:0000256" key="1">
    <source>
        <dbReference type="SAM" id="SignalP"/>
    </source>
</evidence>
<accession>A0AAD6XNX8</accession>
<dbReference type="Proteomes" id="UP001222325">
    <property type="component" value="Unassembled WGS sequence"/>
</dbReference>
<reference evidence="2" key="1">
    <citation type="submission" date="2023-03" db="EMBL/GenBank/DDBJ databases">
        <title>Massive genome expansion in bonnet fungi (Mycena s.s.) driven by repeated elements and novel gene families across ecological guilds.</title>
        <authorList>
            <consortium name="Lawrence Berkeley National Laboratory"/>
            <person name="Harder C.B."/>
            <person name="Miyauchi S."/>
            <person name="Viragh M."/>
            <person name="Kuo A."/>
            <person name="Thoen E."/>
            <person name="Andreopoulos B."/>
            <person name="Lu D."/>
            <person name="Skrede I."/>
            <person name="Drula E."/>
            <person name="Henrissat B."/>
            <person name="Morin E."/>
            <person name="Kohler A."/>
            <person name="Barry K."/>
            <person name="LaButti K."/>
            <person name="Morin E."/>
            <person name="Salamov A."/>
            <person name="Lipzen A."/>
            <person name="Mereny Z."/>
            <person name="Hegedus B."/>
            <person name="Baldrian P."/>
            <person name="Stursova M."/>
            <person name="Weitz H."/>
            <person name="Taylor A."/>
            <person name="Grigoriev I.V."/>
            <person name="Nagy L.G."/>
            <person name="Martin F."/>
            <person name="Kauserud H."/>
        </authorList>
    </citation>
    <scope>NUCLEOTIDE SEQUENCE</scope>
    <source>
        <strain evidence="2">CBHHK173m</strain>
    </source>
</reference>
<feature type="signal peptide" evidence="1">
    <location>
        <begin position="1"/>
        <end position="20"/>
    </location>
</feature>
<keyword evidence="3" id="KW-1185">Reference proteome</keyword>
<keyword evidence="1" id="KW-0732">Signal</keyword>